<dbReference type="RefSeq" id="WP_025413780.1">
    <property type="nucleotide sequence ID" value="NZ_CP007129.1"/>
</dbReference>
<protein>
    <submittedName>
        <fullName evidence="3">Histidine kinase internal region</fullName>
    </submittedName>
</protein>
<feature type="transmembrane region" description="Helical" evidence="1">
    <location>
        <begin position="56"/>
        <end position="75"/>
    </location>
</feature>
<dbReference type="InParanoid" id="W0RS69"/>
<dbReference type="InterPro" id="IPR010559">
    <property type="entry name" value="Sig_transdc_His_kin_internal"/>
</dbReference>
<dbReference type="EMBL" id="CP007129">
    <property type="protein sequence ID" value="AHG92438.1"/>
    <property type="molecule type" value="Genomic_DNA"/>
</dbReference>
<keyword evidence="3" id="KW-0808">Transferase</keyword>
<dbReference type="PANTHER" id="PTHR34220:SF7">
    <property type="entry name" value="SENSOR HISTIDINE KINASE YPDA"/>
    <property type="match status" value="1"/>
</dbReference>
<keyword evidence="3" id="KW-0614">Plasmid</keyword>
<dbReference type="GO" id="GO:0000155">
    <property type="term" value="F:phosphorelay sensor kinase activity"/>
    <property type="evidence" value="ECO:0007669"/>
    <property type="project" value="InterPro"/>
</dbReference>
<dbReference type="AlphaFoldDB" id="W0RS69"/>
<keyword evidence="4" id="KW-1185">Reference proteome</keyword>
<geneLocation type="plasmid" evidence="3 4">
    <name>1</name>
</geneLocation>
<dbReference type="OrthoDB" id="105609at2"/>
<dbReference type="FunCoup" id="W0RS69">
    <property type="interactions" value="47"/>
</dbReference>
<keyword evidence="3" id="KW-0418">Kinase</keyword>
<name>W0RS69_9BACT</name>
<sequence length="373" mass="40793">MSDTRLSSRRGIARLMLLVAPIAVVLTVLATAQEVVRSGGAYGVRGVGRALALNALDWFAWGPFVPLIVFVGERHRLDVPAHRLRRVAVWLALGLACCVGVGLVTATVVLNVPLMPRGAIPAHVPLPRFLPMWILNTAPFNLLLFCTIGGALHAVLAYDDLRRRQLREAELEARATRAELNVLRMQLQPHFFFNALHTVSSLMMTDVAAAQRVIASLGELVRASIDHTAAQEVRLGEELQFVERYLEIQRARFRSRLRVEVRVPDETLDAVVPSLILQPLVENAIRHGVERTPGGGAISIDAAREPSHLRLSVRNDCDAATMAVQRPGSGIGLANLEARLSQLYGADHSFHAGAGTDGAFVVVLRVPYRRWAA</sequence>
<dbReference type="PANTHER" id="PTHR34220">
    <property type="entry name" value="SENSOR HISTIDINE KINASE YPDA"/>
    <property type="match status" value="1"/>
</dbReference>
<gene>
    <name evidence="3" type="ORF">J421_4903</name>
</gene>
<dbReference type="Proteomes" id="UP000019151">
    <property type="component" value="Plasmid 1"/>
</dbReference>
<reference evidence="3 4" key="1">
    <citation type="journal article" date="2014" name="Genome Announc.">
        <title>Genome Sequence and Methylome of Soil Bacterium Gemmatirosa kalamazoonensis KBS708T, a Member of the Rarely Cultivated Gemmatimonadetes Phylum.</title>
        <authorList>
            <person name="Debruyn J.M."/>
            <person name="Radosevich M."/>
            <person name="Wommack K.E."/>
            <person name="Polson S.W."/>
            <person name="Hauser L.J."/>
            <person name="Fawaz M.N."/>
            <person name="Korlach J."/>
            <person name="Tsai Y.C."/>
        </authorList>
    </citation>
    <scope>NUCLEOTIDE SEQUENCE [LARGE SCALE GENOMIC DNA]</scope>
    <source>
        <strain evidence="3 4">KBS708</strain>
        <plasmid evidence="4">Plasmid 1</plasmid>
    </source>
</reference>
<evidence type="ECO:0000259" key="2">
    <source>
        <dbReference type="Pfam" id="PF06580"/>
    </source>
</evidence>
<evidence type="ECO:0000313" key="4">
    <source>
        <dbReference type="Proteomes" id="UP000019151"/>
    </source>
</evidence>
<proteinExistence type="predicted"/>
<dbReference type="Pfam" id="PF06580">
    <property type="entry name" value="His_kinase"/>
    <property type="match status" value="1"/>
</dbReference>
<organism evidence="3 4">
    <name type="scientific">Gemmatirosa kalamazoonensis</name>
    <dbReference type="NCBI Taxonomy" id="861299"/>
    <lineage>
        <taxon>Bacteria</taxon>
        <taxon>Pseudomonadati</taxon>
        <taxon>Gemmatimonadota</taxon>
        <taxon>Gemmatimonadia</taxon>
        <taxon>Gemmatimonadales</taxon>
        <taxon>Gemmatimonadaceae</taxon>
        <taxon>Gemmatirosa</taxon>
    </lineage>
</organism>
<dbReference type="Gene3D" id="3.30.565.10">
    <property type="entry name" value="Histidine kinase-like ATPase, C-terminal domain"/>
    <property type="match status" value="1"/>
</dbReference>
<dbReference type="GO" id="GO:0016020">
    <property type="term" value="C:membrane"/>
    <property type="evidence" value="ECO:0007669"/>
    <property type="project" value="InterPro"/>
</dbReference>
<keyword evidence="1" id="KW-0472">Membrane</keyword>
<feature type="transmembrane region" description="Helical" evidence="1">
    <location>
        <begin position="87"/>
        <end position="112"/>
    </location>
</feature>
<dbReference type="HOGENOM" id="CLU_020473_1_1_0"/>
<feature type="transmembrane region" description="Helical" evidence="1">
    <location>
        <begin position="132"/>
        <end position="158"/>
    </location>
</feature>
<dbReference type="SUPFAM" id="SSF55874">
    <property type="entry name" value="ATPase domain of HSP90 chaperone/DNA topoisomerase II/histidine kinase"/>
    <property type="match status" value="1"/>
</dbReference>
<evidence type="ECO:0000256" key="1">
    <source>
        <dbReference type="SAM" id="Phobius"/>
    </source>
</evidence>
<keyword evidence="1" id="KW-1133">Transmembrane helix</keyword>
<feature type="domain" description="Signal transduction histidine kinase internal region" evidence="2">
    <location>
        <begin position="178"/>
        <end position="257"/>
    </location>
</feature>
<dbReference type="KEGG" id="gba:J421_4903"/>
<dbReference type="InterPro" id="IPR036890">
    <property type="entry name" value="HATPase_C_sf"/>
</dbReference>
<dbReference type="InterPro" id="IPR050640">
    <property type="entry name" value="Bact_2-comp_sensor_kinase"/>
</dbReference>
<evidence type="ECO:0000313" key="3">
    <source>
        <dbReference type="EMBL" id="AHG92438.1"/>
    </source>
</evidence>
<accession>W0RS69</accession>
<keyword evidence="1" id="KW-0812">Transmembrane</keyword>